<evidence type="ECO:0000313" key="2">
    <source>
        <dbReference type="EMBL" id="GBM75356.1"/>
    </source>
</evidence>
<dbReference type="EMBL" id="BGPR01002552">
    <property type="protein sequence ID" value="GBM75356.1"/>
    <property type="molecule type" value="Genomic_DNA"/>
</dbReference>
<evidence type="ECO:0000256" key="1">
    <source>
        <dbReference type="SAM" id="Phobius"/>
    </source>
</evidence>
<keyword evidence="1" id="KW-0812">Transmembrane</keyword>
<dbReference type="Proteomes" id="UP000499080">
    <property type="component" value="Unassembled WGS sequence"/>
</dbReference>
<keyword evidence="3" id="KW-1185">Reference proteome</keyword>
<accession>A0A4Y2IEC2</accession>
<sequence length="110" mass="12818">MLRDDTTDKFDIHGTLLKWRSDYSNFIATSEMLVPHLSCADYKALFKVTLNLDNLLQQGTDPTALSDNSLPYRRCRQHRVRWWGCISLFGFETPVPVFLALQCILYYNII</sequence>
<keyword evidence="1" id="KW-1133">Transmembrane helix</keyword>
<dbReference type="AlphaFoldDB" id="A0A4Y2IEC2"/>
<organism evidence="2 3">
    <name type="scientific">Araneus ventricosus</name>
    <name type="common">Orbweaver spider</name>
    <name type="synonym">Epeira ventricosa</name>
    <dbReference type="NCBI Taxonomy" id="182803"/>
    <lineage>
        <taxon>Eukaryota</taxon>
        <taxon>Metazoa</taxon>
        <taxon>Ecdysozoa</taxon>
        <taxon>Arthropoda</taxon>
        <taxon>Chelicerata</taxon>
        <taxon>Arachnida</taxon>
        <taxon>Araneae</taxon>
        <taxon>Araneomorphae</taxon>
        <taxon>Entelegynae</taxon>
        <taxon>Araneoidea</taxon>
        <taxon>Araneidae</taxon>
        <taxon>Araneus</taxon>
    </lineage>
</organism>
<name>A0A4Y2IEC2_ARAVE</name>
<keyword evidence="1" id="KW-0472">Membrane</keyword>
<proteinExistence type="predicted"/>
<protein>
    <submittedName>
        <fullName evidence="2">Uncharacterized protein</fullName>
    </submittedName>
</protein>
<comment type="caution">
    <text evidence="2">The sequence shown here is derived from an EMBL/GenBank/DDBJ whole genome shotgun (WGS) entry which is preliminary data.</text>
</comment>
<feature type="transmembrane region" description="Helical" evidence="1">
    <location>
        <begin position="82"/>
        <end position="107"/>
    </location>
</feature>
<evidence type="ECO:0000313" key="3">
    <source>
        <dbReference type="Proteomes" id="UP000499080"/>
    </source>
</evidence>
<gene>
    <name evidence="2" type="ORF">AVEN_167472_1</name>
</gene>
<reference evidence="2 3" key="1">
    <citation type="journal article" date="2019" name="Sci. Rep.">
        <title>Orb-weaving spider Araneus ventricosus genome elucidates the spidroin gene catalogue.</title>
        <authorList>
            <person name="Kono N."/>
            <person name="Nakamura H."/>
            <person name="Ohtoshi R."/>
            <person name="Moran D.A.P."/>
            <person name="Shinohara A."/>
            <person name="Yoshida Y."/>
            <person name="Fujiwara M."/>
            <person name="Mori M."/>
            <person name="Tomita M."/>
            <person name="Arakawa K."/>
        </authorList>
    </citation>
    <scope>NUCLEOTIDE SEQUENCE [LARGE SCALE GENOMIC DNA]</scope>
</reference>